<feature type="compositionally biased region" description="Basic and acidic residues" evidence="1">
    <location>
        <begin position="1391"/>
        <end position="1400"/>
    </location>
</feature>
<accession>A0ABM3M2S4</accession>
<gene>
    <name evidence="3" type="primary">LOC112045697</name>
</gene>
<organism evidence="2 3">
    <name type="scientific">Bicyclus anynana</name>
    <name type="common">Squinting bush brown butterfly</name>
    <dbReference type="NCBI Taxonomy" id="110368"/>
    <lineage>
        <taxon>Eukaryota</taxon>
        <taxon>Metazoa</taxon>
        <taxon>Ecdysozoa</taxon>
        <taxon>Arthropoda</taxon>
        <taxon>Hexapoda</taxon>
        <taxon>Insecta</taxon>
        <taxon>Pterygota</taxon>
        <taxon>Neoptera</taxon>
        <taxon>Endopterygota</taxon>
        <taxon>Lepidoptera</taxon>
        <taxon>Glossata</taxon>
        <taxon>Ditrysia</taxon>
        <taxon>Papilionoidea</taxon>
        <taxon>Nymphalidae</taxon>
        <taxon>Satyrinae</taxon>
        <taxon>Satyrini</taxon>
        <taxon>Mycalesina</taxon>
        <taxon>Bicyclus</taxon>
    </lineage>
</organism>
<keyword evidence="2" id="KW-1185">Reference proteome</keyword>
<protein>
    <submittedName>
        <fullName evidence="3">Uncharacterized protein LOC112045697</fullName>
    </submittedName>
</protein>
<proteinExistence type="predicted"/>
<dbReference type="GeneID" id="112045697"/>
<evidence type="ECO:0000313" key="3">
    <source>
        <dbReference type="RefSeq" id="XP_052745796.1"/>
    </source>
</evidence>
<feature type="region of interest" description="Disordered" evidence="1">
    <location>
        <begin position="1367"/>
        <end position="1435"/>
    </location>
</feature>
<dbReference type="RefSeq" id="XP_052745796.1">
    <property type="nucleotide sequence ID" value="XM_052889836.1"/>
</dbReference>
<evidence type="ECO:0000313" key="2">
    <source>
        <dbReference type="Proteomes" id="UP001652582"/>
    </source>
</evidence>
<evidence type="ECO:0000256" key="1">
    <source>
        <dbReference type="SAM" id="MobiDB-lite"/>
    </source>
</evidence>
<sequence length="1435" mass="161293">MSTNEFVAKLKATGTEKQLCDLAKYLEEYRGLLKTINIKERGSLSLNILCILIRNLDTVPAWRTSISFKVLLELSVECVRHTRSLQQPLLVKSLGCVYRLHKHVVNEKSPIPPELVLKLSYMSFEYDDGSLLNEYYKTYAYIIIDRVTYIDKLKSKLKILKLLPKLIEDITKTIKIYDTVQFCTDMLTFIIKKISYVFNDWPAEVNDSIGKIFECIACSDMKQFKNLSEKQAIDLFVKFNECLLTVTENSLRINCKNPILDSVTRVCVSILGHIPDMFHCFQTIFLNSFCCIFNDKTNPTLIDNLLKNILTSCEMTEKLGYKSTIYATYPFISQCLRLYIEYCVNNEKSDHINEETQASCFNLVIFLMEKLKTTKQLSKCENCNIKTGLHDALRVALTVKHIVIMSLNKNIDSKTNLPLYLTIVEHQYVVLEELNKLKCPNQERCFRKLQIDINNLAVMLNKHKHYEHSIKLFDIYLKYELKYLKSDADFKNISRALYNKGICELDAKDYKKSLINAYLSLVFSLPDGLESEKYMSLVIDVKSKALQSVTEGSSDKITDMQAMSILEACNLVYEDEDYGHFKMYLKNLNFCSLLKHEFSMYTKLWASAVPLAGVCTALLEMSARKPTWIKAEPTESVLGALYEAVLEAPAAVRSVHCQRLRDVVWRLADILQRAELSVAEQVVHGGVLLLKAEYELSEAADRFAWKMTDHTSNPFQEGARRTAQQEYDATRSALRGAELLARAVLEFEPGMLSSSVLQRVVQLVCVSVEHLLLLHWFAHAALLAIAGCQLAQRAGDKLSYMLCASTLVYHSERQPRVDVTVTTAVTYAAECLTDGQHLDAALCLLCDVAMYYTRSGRLAVAGRLLQTVQRRLLTACENQRDDTLQLSAGRLLAAQAQLCGGAGLSALGAANCLQRHYLAALHTAGSSWSARRRTALHVKRCIAASGARGAGAARRLALWRRAAAAAAAALPAAGAAARALLRAAALNAHDPDAQTQLSLWLEPATPRREDIAHQTERKTQLFSPTHNVELMLDGMHARTHSPHPPPAHFRTPGCLRHAAPCACHACVSPAGVLLACRLAALQASAYFRAAEFRTARDHFAGVQTVLRLAEDKLKHIFCDYRAKQFDDVAVGIAEKMSYDEFKTIQLEFLIELSFFELSQREFENADDCIVNIHEMLAESTNVDPYLKHDVSNLLVAYANLKRTKVIKETGLELDMEELKLSPRLLKTPESKPIPKVCETNKIVDKEELPKKFKLLAPPNFDEEDDDDAENVKDGVPKKKPTNFKIPVPATSKPVLENFTPRPTRSRPKILISQPSADVFSTPKTIPDLEFSTPCQTPAEFFTPMTSIKTYTKRNIVAKNLENEFSTPKVKNSKKDIEELSTEPAKALKAPESGRRTRSKVESGTIKGLSDKKALKRATSPGKLVDEKVTRARNSK</sequence>
<feature type="region of interest" description="Disordered" evidence="1">
    <location>
        <begin position="1256"/>
        <end position="1307"/>
    </location>
</feature>
<dbReference type="Proteomes" id="UP001652582">
    <property type="component" value="Chromosome 26"/>
</dbReference>
<reference evidence="3" key="1">
    <citation type="submission" date="2025-08" db="UniProtKB">
        <authorList>
            <consortium name="RefSeq"/>
        </authorList>
    </citation>
    <scope>IDENTIFICATION</scope>
</reference>
<name>A0ABM3M2S4_BICAN</name>